<dbReference type="InterPro" id="IPR001789">
    <property type="entry name" value="Sig_transdc_resp-reg_receiver"/>
</dbReference>
<dbReference type="Pfam" id="PF00072">
    <property type="entry name" value="Response_reg"/>
    <property type="match status" value="1"/>
</dbReference>
<dbReference type="EMBL" id="JBHUOQ010000005">
    <property type="protein sequence ID" value="MFD2831580.1"/>
    <property type="molecule type" value="Genomic_DNA"/>
</dbReference>
<keyword evidence="4" id="KW-0804">Transcription</keyword>
<comment type="caution">
    <text evidence="8">The sequence shown here is derived from an EMBL/GenBank/DDBJ whole genome shotgun (WGS) entry which is preliminary data.</text>
</comment>
<dbReference type="SMART" id="SM00448">
    <property type="entry name" value="REC"/>
    <property type="match status" value="1"/>
</dbReference>
<organism evidence="8 9">
    <name type="scientific">Corticicoccus populi</name>
    <dbReference type="NCBI Taxonomy" id="1812821"/>
    <lineage>
        <taxon>Bacteria</taxon>
        <taxon>Bacillati</taxon>
        <taxon>Bacillota</taxon>
        <taxon>Bacilli</taxon>
        <taxon>Bacillales</taxon>
        <taxon>Staphylococcaceae</taxon>
        <taxon>Corticicoccus</taxon>
    </lineage>
</organism>
<evidence type="ECO:0000256" key="2">
    <source>
        <dbReference type="ARBA" id="ARBA00023015"/>
    </source>
</evidence>
<dbReference type="PROSITE" id="PS01124">
    <property type="entry name" value="HTH_ARAC_FAMILY_2"/>
    <property type="match status" value="1"/>
</dbReference>
<dbReference type="SUPFAM" id="SSF46689">
    <property type="entry name" value="Homeodomain-like"/>
    <property type="match status" value="2"/>
</dbReference>
<dbReference type="PANTHER" id="PTHR43280">
    <property type="entry name" value="ARAC-FAMILY TRANSCRIPTIONAL REGULATOR"/>
    <property type="match status" value="1"/>
</dbReference>
<dbReference type="PANTHER" id="PTHR43280:SF2">
    <property type="entry name" value="HTH-TYPE TRANSCRIPTIONAL REGULATOR EXSA"/>
    <property type="match status" value="1"/>
</dbReference>
<gene>
    <name evidence="8" type="ORF">ACFSX4_13970</name>
</gene>
<sequence>MYRILIVDDEKIEREVIRFLINKFGFDLDIVEAENGKEAINILKECHVDILLTDVKMPFIDGMELAEKVRHVHNDMEIIFFSGYSDFNLVKKALTLRADNYILKPVKPEEFNQTLNAVIDTIRKKDEEKERTEVNLAFTKKHIVYRLLNQSPIEMLKQEYYDLNFDFLESYNRMMLVHSDSDFLEGLIEENSGYIYEEINKVSNCIKYDLIDLNQFQIILLFKDSKENTEIYRKIAESIHRGIEERYGITVVIAVSEPITETVPISKTYSQLENDIKDRFFYSDTYIYPVDKPLSDNQEFEEDEILLREVERAIEHSNISNLRNNVSNLIQKYSENANVSEMYLRFLLTRLLQRLFRAIPEKNKEDMNRYIELIYSHNHYSDIRDTILEIENQAEANLKNGTYLTMDPIEKVKQYISININQDLSLDMLADEVSLTPGYLSDKFKEETGLGIIKYIKEVRMEKAEDMLSRTDMKVNDISRSVGYNNVSYFIKIFRGHFGISPKKYREIKQRQVK</sequence>
<reference evidence="9" key="1">
    <citation type="journal article" date="2019" name="Int. J. Syst. Evol. Microbiol.">
        <title>The Global Catalogue of Microorganisms (GCM) 10K type strain sequencing project: providing services to taxonomists for standard genome sequencing and annotation.</title>
        <authorList>
            <consortium name="The Broad Institute Genomics Platform"/>
            <consortium name="The Broad Institute Genome Sequencing Center for Infectious Disease"/>
            <person name="Wu L."/>
            <person name="Ma J."/>
        </authorList>
    </citation>
    <scope>NUCLEOTIDE SEQUENCE [LARGE SCALE GENOMIC DNA]</scope>
    <source>
        <strain evidence="9">KCTC 33575</strain>
    </source>
</reference>
<dbReference type="RefSeq" id="WP_377775902.1">
    <property type="nucleotide sequence ID" value="NZ_JBHUOQ010000005.1"/>
</dbReference>
<keyword evidence="3" id="KW-0238">DNA-binding</keyword>
<dbReference type="PRINTS" id="PR00032">
    <property type="entry name" value="HTHARAC"/>
</dbReference>
<dbReference type="InterPro" id="IPR011006">
    <property type="entry name" value="CheY-like_superfamily"/>
</dbReference>
<dbReference type="SMART" id="SM00342">
    <property type="entry name" value="HTH_ARAC"/>
    <property type="match status" value="1"/>
</dbReference>
<evidence type="ECO:0000256" key="4">
    <source>
        <dbReference type="ARBA" id="ARBA00023163"/>
    </source>
</evidence>
<keyword evidence="9" id="KW-1185">Reference proteome</keyword>
<evidence type="ECO:0000256" key="1">
    <source>
        <dbReference type="ARBA" id="ARBA00022553"/>
    </source>
</evidence>
<accession>A0ABW5X024</accession>
<dbReference type="InterPro" id="IPR018060">
    <property type="entry name" value="HTH_AraC"/>
</dbReference>
<protein>
    <submittedName>
        <fullName evidence="8">Response regulator</fullName>
    </submittedName>
</protein>
<name>A0ABW5X024_9STAP</name>
<feature type="domain" description="HTH araC/xylS-type" evidence="6">
    <location>
        <begin position="410"/>
        <end position="508"/>
    </location>
</feature>
<evidence type="ECO:0000259" key="6">
    <source>
        <dbReference type="PROSITE" id="PS01124"/>
    </source>
</evidence>
<dbReference type="Pfam" id="PF12833">
    <property type="entry name" value="HTH_18"/>
    <property type="match status" value="1"/>
</dbReference>
<proteinExistence type="predicted"/>
<dbReference type="InterPro" id="IPR009057">
    <property type="entry name" value="Homeodomain-like_sf"/>
</dbReference>
<evidence type="ECO:0000313" key="9">
    <source>
        <dbReference type="Proteomes" id="UP001597519"/>
    </source>
</evidence>
<dbReference type="Proteomes" id="UP001597519">
    <property type="component" value="Unassembled WGS sequence"/>
</dbReference>
<dbReference type="Gene3D" id="3.40.50.2300">
    <property type="match status" value="1"/>
</dbReference>
<evidence type="ECO:0000256" key="3">
    <source>
        <dbReference type="ARBA" id="ARBA00023125"/>
    </source>
</evidence>
<dbReference type="PROSITE" id="PS50110">
    <property type="entry name" value="RESPONSE_REGULATORY"/>
    <property type="match status" value="1"/>
</dbReference>
<feature type="domain" description="Response regulatory" evidence="7">
    <location>
        <begin position="3"/>
        <end position="119"/>
    </location>
</feature>
<dbReference type="InterPro" id="IPR020449">
    <property type="entry name" value="Tscrpt_reg_AraC-type_HTH"/>
</dbReference>
<evidence type="ECO:0000313" key="8">
    <source>
        <dbReference type="EMBL" id="MFD2831580.1"/>
    </source>
</evidence>
<keyword evidence="1 5" id="KW-0597">Phosphoprotein</keyword>
<evidence type="ECO:0000259" key="7">
    <source>
        <dbReference type="PROSITE" id="PS50110"/>
    </source>
</evidence>
<keyword evidence="2" id="KW-0805">Transcription regulation</keyword>
<evidence type="ECO:0000256" key="5">
    <source>
        <dbReference type="PROSITE-ProRule" id="PRU00169"/>
    </source>
</evidence>
<dbReference type="SUPFAM" id="SSF52172">
    <property type="entry name" value="CheY-like"/>
    <property type="match status" value="1"/>
</dbReference>
<dbReference type="CDD" id="cd17536">
    <property type="entry name" value="REC_YesN-like"/>
    <property type="match status" value="1"/>
</dbReference>
<dbReference type="Gene3D" id="1.10.10.60">
    <property type="entry name" value="Homeodomain-like"/>
    <property type="match status" value="2"/>
</dbReference>
<feature type="modified residue" description="4-aspartylphosphate" evidence="5">
    <location>
        <position position="54"/>
    </location>
</feature>